<sequence>MQFNADPNTYLKEEIEQKRKLRSWGIWSAITGFYVFLFGFGLISQWGFAQRLKPFRNEYGKSLSPFVEDSQSDGFDAKEKSDAKEHEISSILKRLENLEKSDRLYKEYIIDVSFLSLAKTDASLANNSLM</sequence>
<dbReference type="AlphaFoldDB" id="A0A8H4APT4"/>
<reference evidence="2 3" key="1">
    <citation type="journal article" date="2019" name="Environ. Microbiol.">
        <title>At the nexus of three kingdoms: the genome of the mycorrhizal fungus Gigaspora margarita provides insights into plant, endobacterial and fungal interactions.</title>
        <authorList>
            <person name="Venice F."/>
            <person name="Ghignone S."/>
            <person name="Salvioli di Fossalunga A."/>
            <person name="Amselem J."/>
            <person name="Novero M."/>
            <person name="Xianan X."/>
            <person name="Sedzielewska Toro K."/>
            <person name="Morin E."/>
            <person name="Lipzen A."/>
            <person name="Grigoriev I.V."/>
            <person name="Henrissat B."/>
            <person name="Martin F.M."/>
            <person name="Bonfante P."/>
        </authorList>
    </citation>
    <scope>NUCLEOTIDE SEQUENCE [LARGE SCALE GENOMIC DNA]</scope>
    <source>
        <strain evidence="2 3">BEG34</strain>
    </source>
</reference>
<protein>
    <submittedName>
        <fullName evidence="2">Uncharacterized protein</fullName>
    </submittedName>
</protein>
<evidence type="ECO:0000313" key="3">
    <source>
        <dbReference type="Proteomes" id="UP000439903"/>
    </source>
</evidence>
<name>A0A8H4APT4_GIGMA</name>
<dbReference type="Proteomes" id="UP000439903">
    <property type="component" value="Unassembled WGS sequence"/>
</dbReference>
<keyword evidence="1" id="KW-1133">Transmembrane helix</keyword>
<gene>
    <name evidence="2" type="ORF">F8M41_016073</name>
</gene>
<keyword evidence="1" id="KW-0812">Transmembrane</keyword>
<accession>A0A8H4APT4</accession>
<dbReference type="EMBL" id="WTPW01000344">
    <property type="protein sequence ID" value="KAF0520790.1"/>
    <property type="molecule type" value="Genomic_DNA"/>
</dbReference>
<evidence type="ECO:0000256" key="1">
    <source>
        <dbReference type="SAM" id="Phobius"/>
    </source>
</evidence>
<keyword evidence="1" id="KW-0472">Membrane</keyword>
<keyword evidence="3" id="KW-1185">Reference proteome</keyword>
<proteinExistence type="predicted"/>
<evidence type="ECO:0000313" key="2">
    <source>
        <dbReference type="EMBL" id="KAF0520790.1"/>
    </source>
</evidence>
<comment type="caution">
    <text evidence="2">The sequence shown here is derived from an EMBL/GenBank/DDBJ whole genome shotgun (WGS) entry which is preliminary data.</text>
</comment>
<feature type="transmembrane region" description="Helical" evidence="1">
    <location>
        <begin position="24"/>
        <end position="43"/>
    </location>
</feature>
<organism evidence="2 3">
    <name type="scientific">Gigaspora margarita</name>
    <dbReference type="NCBI Taxonomy" id="4874"/>
    <lineage>
        <taxon>Eukaryota</taxon>
        <taxon>Fungi</taxon>
        <taxon>Fungi incertae sedis</taxon>
        <taxon>Mucoromycota</taxon>
        <taxon>Glomeromycotina</taxon>
        <taxon>Glomeromycetes</taxon>
        <taxon>Diversisporales</taxon>
        <taxon>Gigasporaceae</taxon>
        <taxon>Gigaspora</taxon>
    </lineage>
</organism>